<reference evidence="2 3" key="1">
    <citation type="journal article" date="2023" name="Sci. Data">
        <title>Genome assembly of the Korean intertidal mud-creeper Batillaria attramentaria.</title>
        <authorList>
            <person name="Patra A.K."/>
            <person name="Ho P.T."/>
            <person name="Jun S."/>
            <person name="Lee S.J."/>
            <person name="Kim Y."/>
            <person name="Won Y.J."/>
        </authorList>
    </citation>
    <scope>NUCLEOTIDE SEQUENCE [LARGE SCALE GENOMIC DNA]</scope>
    <source>
        <strain evidence="2">Wonlab-2016</strain>
    </source>
</reference>
<accession>A0ABD0KMK8</accession>
<proteinExistence type="predicted"/>
<dbReference type="EMBL" id="JACVVK020000151">
    <property type="protein sequence ID" value="KAK7488359.1"/>
    <property type="molecule type" value="Genomic_DNA"/>
</dbReference>
<evidence type="ECO:0000313" key="2">
    <source>
        <dbReference type="EMBL" id="KAK7488359.1"/>
    </source>
</evidence>
<sequence>MGEGRRGWGSRGETAAGHGHHSTLANTYTAFASSVSRCWLVATESDTEETEDVEAAGIFCRDITGLGHEYNNQPREFSWFQVQVSGCLLRQ</sequence>
<organism evidence="2 3">
    <name type="scientific">Batillaria attramentaria</name>
    <dbReference type="NCBI Taxonomy" id="370345"/>
    <lineage>
        <taxon>Eukaryota</taxon>
        <taxon>Metazoa</taxon>
        <taxon>Spiralia</taxon>
        <taxon>Lophotrochozoa</taxon>
        <taxon>Mollusca</taxon>
        <taxon>Gastropoda</taxon>
        <taxon>Caenogastropoda</taxon>
        <taxon>Sorbeoconcha</taxon>
        <taxon>Cerithioidea</taxon>
        <taxon>Batillariidae</taxon>
        <taxon>Batillaria</taxon>
    </lineage>
</organism>
<gene>
    <name evidence="2" type="ORF">BaRGS_00020333</name>
</gene>
<dbReference type="AlphaFoldDB" id="A0ABD0KMK8"/>
<evidence type="ECO:0000256" key="1">
    <source>
        <dbReference type="SAM" id="MobiDB-lite"/>
    </source>
</evidence>
<keyword evidence="3" id="KW-1185">Reference proteome</keyword>
<feature type="region of interest" description="Disordered" evidence="1">
    <location>
        <begin position="1"/>
        <end position="20"/>
    </location>
</feature>
<protein>
    <submittedName>
        <fullName evidence="2">Uncharacterized protein</fullName>
    </submittedName>
</protein>
<comment type="caution">
    <text evidence="2">The sequence shown here is derived from an EMBL/GenBank/DDBJ whole genome shotgun (WGS) entry which is preliminary data.</text>
</comment>
<dbReference type="Proteomes" id="UP001519460">
    <property type="component" value="Unassembled WGS sequence"/>
</dbReference>
<evidence type="ECO:0000313" key="3">
    <source>
        <dbReference type="Proteomes" id="UP001519460"/>
    </source>
</evidence>
<name>A0ABD0KMK8_9CAEN</name>